<dbReference type="GO" id="GO:0005886">
    <property type="term" value="C:plasma membrane"/>
    <property type="evidence" value="ECO:0007669"/>
    <property type="project" value="TreeGrafter"/>
</dbReference>
<dbReference type="Gene3D" id="3.90.1310.10">
    <property type="entry name" value="Penicillin-binding protein 2a (Domain 2)"/>
    <property type="match status" value="1"/>
</dbReference>
<dbReference type="RefSeq" id="WP_167040056.1">
    <property type="nucleotide sequence ID" value="NZ_BAAANA010000003.1"/>
</dbReference>
<dbReference type="InterPro" id="IPR001460">
    <property type="entry name" value="PCN-bd_Tpept"/>
</dbReference>
<comment type="similarity">
    <text evidence="2">Belongs to the transpeptidase family.</text>
</comment>
<evidence type="ECO:0000256" key="2">
    <source>
        <dbReference type="ARBA" id="ARBA00007171"/>
    </source>
</evidence>
<proteinExistence type="inferred from homology"/>
<evidence type="ECO:0000259" key="5">
    <source>
        <dbReference type="Pfam" id="PF03717"/>
    </source>
</evidence>
<comment type="subcellular location">
    <subcellularLocation>
        <location evidence="1">Membrane</location>
    </subcellularLocation>
</comment>
<dbReference type="InterPro" id="IPR012338">
    <property type="entry name" value="Beta-lactam/transpept-like"/>
</dbReference>
<keyword evidence="7" id="KW-1185">Reference proteome</keyword>
<sequence length="604" mass="64612">MTTRSTRSPRRRTVVALAVVLAVLGGFIVRLVDIQVVNAQEHIADSMMAFDGERPLYGTRGAIVDETGQSLAGSILLYDGVLDPKNITLYEQPTKTRKAGFVRTAEDGTASNVVWAQASAEIGAVTGQTAEEIQAIVAAAIADNPDTQFVYLKRGLTTEQYRALADLGIPYLSFDAHPARTYPDGAVAGNLVGYMGTEGTALGGLEQSQDSCLTASNGKITYQKGKDGVVIPGTERRVDAVDGGTLQLTINRDLQWYLQQLIAEQVQDLGALSGNITVVEVKTGKIRAAAEYPTVDPNDVPASDVNDRGSRIFTNWFEPGSTFKALTAATLIDAGGQTPTSTVTAPWRETFPNGARVGDSFQHPSNRYTLTGVLIDSSNVGISKFAERVDTQTRYDYLKKFGIGDGSPIDFYGQLKGDLPTPDRWDNQSFYNIAFGQGVTTTVPELAGAYQAIANDGLRIPLSLVESCTKPDGTVVTPEQPAPTQVVRPETAVAVQQMLENVALQSSLAKSVAVPGYNIADKTGTGEKTDGNGRYKAGIYFTTMIGFAPAEDPQYVVVVTLDEPTRIKSSGANASAWQKAMTQVLKTFRVMPSTVGPTLLPKFG</sequence>
<dbReference type="Proteomes" id="UP000543598">
    <property type="component" value="Unassembled WGS sequence"/>
</dbReference>
<dbReference type="InterPro" id="IPR050515">
    <property type="entry name" value="Beta-lactam/transpept"/>
</dbReference>
<evidence type="ECO:0000256" key="3">
    <source>
        <dbReference type="ARBA" id="ARBA00023136"/>
    </source>
</evidence>
<protein>
    <submittedName>
        <fullName evidence="6">Penicillin-binding protein 2</fullName>
    </submittedName>
</protein>
<feature type="domain" description="Penicillin-binding protein transpeptidase" evidence="4">
    <location>
        <begin position="276"/>
        <end position="574"/>
    </location>
</feature>
<accession>A0A7Y2LXV2</accession>
<dbReference type="SUPFAM" id="SSF56601">
    <property type="entry name" value="beta-lactamase/transpeptidase-like"/>
    <property type="match status" value="1"/>
</dbReference>
<keyword evidence="3" id="KW-0472">Membrane</keyword>
<evidence type="ECO:0000259" key="4">
    <source>
        <dbReference type="Pfam" id="PF00905"/>
    </source>
</evidence>
<organism evidence="6 7">
    <name type="scientific">Microbacterium ulmi</name>
    <dbReference type="NCBI Taxonomy" id="179095"/>
    <lineage>
        <taxon>Bacteria</taxon>
        <taxon>Bacillati</taxon>
        <taxon>Actinomycetota</taxon>
        <taxon>Actinomycetes</taxon>
        <taxon>Micrococcales</taxon>
        <taxon>Microbacteriaceae</taxon>
        <taxon>Microbacterium</taxon>
    </lineage>
</organism>
<dbReference type="EMBL" id="JABEMB010000002">
    <property type="protein sequence ID" value="NNH02765.1"/>
    <property type="molecule type" value="Genomic_DNA"/>
</dbReference>
<dbReference type="Gene3D" id="3.40.710.10">
    <property type="entry name" value="DD-peptidase/beta-lactamase superfamily"/>
    <property type="match status" value="1"/>
</dbReference>
<evidence type="ECO:0000313" key="6">
    <source>
        <dbReference type="EMBL" id="NNH02765.1"/>
    </source>
</evidence>
<evidence type="ECO:0000313" key="7">
    <source>
        <dbReference type="Proteomes" id="UP000543598"/>
    </source>
</evidence>
<dbReference type="Gene3D" id="3.30.450.330">
    <property type="match status" value="1"/>
</dbReference>
<dbReference type="GO" id="GO:0071555">
    <property type="term" value="P:cell wall organization"/>
    <property type="evidence" value="ECO:0007669"/>
    <property type="project" value="TreeGrafter"/>
</dbReference>
<gene>
    <name evidence="6" type="ORF">HLA99_02665</name>
</gene>
<dbReference type="PANTHER" id="PTHR30627">
    <property type="entry name" value="PEPTIDOGLYCAN D,D-TRANSPEPTIDASE"/>
    <property type="match status" value="1"/>
</dbReference>
<dbReference type="SUPFAM" id="SSF56519">
    <property type="entry name" value="Penicillin binding protein dimerisation domain"/>
    <property type="match status" value="1"/>
</dbReference>
<dbReference type="GO" id="GO:0008658">
    <property type="term" value="F:penicillin binding"/>
    <property type="evidence" value="ECO:0007669"/>
    <property type="project" value="InterPro"/>
</dbReference>
<reference evidence="6 7" key="1">
    <citation type="submission" date="2020-05" db="EMBL/GenBank/DDBJ databases">
        <title>MicrobeNet Type strains.</title>
        <authorList>
            <person name="Nicholson A.C."/>
        </authorList>
    </citation>
    <scope>NUCLEOTIDE SEQUENCE [LARGE SCALE GENOMIC DNA]</scope>
    <source>
        <strain evidence="6 7">JCM 14282</strain>
    </source>
</reference>
<name>A0A7Y2LXV2_9MICO</name>
<dbReference type="AlphaFoldDB" id="A0A7Y2LXV2"/>
<dbReference type="InterPro" id="IPR036138">
    <property type="entry name" value="PBP_dimer_sf"/>
</dbReference>
<dbReference type="Pfam" id="PF03717">
    <property type="entry name" value="PBP_dimer"/>
    <property type="match status" value="1"/>
</dbReference>
<feature type="domain" description="Penicillin-binding protein dimerisation" evidence="5">
    <location>
        <begin position="57"/>
        <end position="232"/>
    </location>
</feature>
<dbReference type="Pfam" id="PF00905">
    <property type="entry name" value="Transpeptidase"/>
    <property type="match status" value="1"/>
</dbReference>
<comment type="caution">
    <text evidence="6">The sequence shown here is derived from an EMBL/GenBank/DDBJ whole genome shotgun (WGS) entry which is preliminary data.</text>
</comment>
<dbReference type="PANTHER" id="PTHR30627:SF1">
    <property type="entry name" value="PEPTIDOGLYCAN D,D-TRANSPEPTIDASE FTSI"/>
    <property type="match status" value="1"/>
</dbReference>
<evidence type="ECO:0000256" key="1">
    <source>
        <dbReference type="ARBA" id="ARBA00004370"/>
    </source>
</evidence>
<dbReference type="InterPro" id="IPR005311">
    <property type="entry name" value="PBP_dimer"/>
</dbReference>